<dbReference type="KEGG" id="aab:A4R43_22890"/>
<dbReference type="Gene3D" id="3.40.1620.10">
    <property type="entry name" value="YefM-like domain"/>
    <property type="match status" value="1"/>
</dbReference>
<dbReference type="SUPFAM" id="SSF143120">
    <property type="entry name" value="YefM-like"/>
    <property type="match status" value="1"/>
</dbReference>
<dbReference type="Pfam" id="PF02604">
    <property type="entry name" value="PhdYeFM_antitox"/>
    <property type="match status" value="1"/>
</dbReference>
<dbReference type="NCBIfam" id="TIGR01552">
    <property type="entry name" value="phd_fam"/>
    <property type="match status" value="1"/>
</dbReference>
<dbReference type="Proteomes" id="UP000250434">
    <property type="component" value="Chromosome"/>
</dbReference>
<organism evidence="3 4">
    <name type="scientific">Amycolatopsis albispora</name>
    <dbReference type="NCBI Taxonomy" id="1804986"/>
    <lineage>
        <taxon>Bacteria</taxon>
        <taxon>Bacillati</taxon>
        <taxon>Actinomycetota</taxon>
        <taxon>Actinomycetes</taxon>
        <taxon>Pseudonocardiales</taxon>
        <taxon>Pseudonocardiaceae</taxon>
        <taxon>Amycolatopsis</taxon>
    </lineage>
</organism>
<evidence type="ECO:0000313" key="3">
    <source>
        <dbReference type="EMBL" id="AXB44993.1"/>
    </source>
</evidence>
<dbReference type="InterPro" id="IPR006442">
    <property type="entry name" value="Antitoxin_Phd/YefM"/>
</dbReference>
<gene>
    <name evidence="3" type="ORF">A4R43_22890</name>
</gene>
<reference evidence="3 4" key="1">
    <citation type="submission" date="2016-04" db="EMBL/GenBank/DDBJ databases">
        <title>Complete genome sequence and analysis of deep-sea sediment isolate, Amycolatopsis sp. WP1.</title>
        <authorList>
            <person name="Wang H."/>
            <person name="Chen S."/>
            <person name="Wu Q."/>
        </authorList>
    </citation>
    <scope>NUCLEOTIDE SEQUENCE [LARGE SCALE GENOMIC DNA]</scope>
    <source>
        <strain evidence="3 4">WP1</strain>
    </source>
</reference>
<keyword evidence="4" id="KW-1185">Reference proteome</keyword>
<dbReference type="AlphaFoldDB" id="A0A344LAB9"/>
<comment type="function">
    <text evidence="2">Antitoxin component of a type II toxin-antitoxin (TA) system.</text>
</comment>
<evidence type="ECO:0000313" key="4">
    <source>
        <dbReference type="Proteomes" id="UP000250434"/>
    </source>
</evidence>
<accession>A0A344LAB9</accession>
<proteinExistence type="inferred from homology"/>
<dbReference type="OrthoDB" id="3430018at2"/>
<sequence length="93" mass="10522">MYILYMSTEMSVTEARPELPELINRACYAGETTYLTKHGRRTAAVVSAEKAQLLEDLEELVDSEEVRKALASLADGTETRVPFRRRTTRSRNG</sequence>
<evidence type="ECO:0000256" key="2">
    <source>
        <dbReference type="RuleBase" id="RU362080"/>
    </source>
</evidence>
<evidence type="ECO:0000256" key="1">
    <source>
        <dbReference type="ARBA" id="ARBA00009981"/>
    </source>
</evidence>
<dbReference type="EMBL" id="CP015163">
    <property type="protein sequence ID" value="AXB44993.1"/>
    <property type="molecule type" value="Genomic_DNA"/>
</dbReference>
<name>A0A344LAB9_9PSEU</name>
<dbReference type="InterPro" id="IPR036165">
    <property type="entry name" value="YefM-like_sf"/>
</dbReference>
<comment type="similarity">
    <text evidence="1 2">Belongs to the phD/YefM antitoxin family.</text>
</comment>
<protein>
    <recommendedName>
        <fullName evidence="2">Antitoxin</fullName>
    </recommendedName>
</protein>